<accession>A0A1I5HHA2</accession>
<evidence type="ECO:0000256" key="1">
    <source>
        <dbReference type="SAM" id="Phobius"/>
    </source>
</evidence>
<gene>
    <name evidence="2" type="ORF">SAMN04488056_106237</name>
</gene>
<name>A0A1I5HHA2_9HYPH</name>
<feature type="transmembrane region" description="Helical" evidence="1">
    <location>
        <begin position="165"/>
        <end position="186"/>
    </location>
</feature>
<dbReference type="EMBL" id="FOVR01000006">
    <property type="protein sequence ID" value="SFO47645.1"/>
    <property type="molecule type" value="Genomic_DNA"/>
</dbReference>
<keyword evidence="1" id="KW-0812">Transmembrane</keyword>
<dbReference type="OrthoDB" id="9808451at2"/>
<sequence length="191" mass="21884">MEEQQHTENKRSLDRAIRDVRIADVEQSSVVVELGDTERARLEILHEALEDVAKELPEDMEMLTFQIVPGRKPRFWIDITSFVEMARDKRTYRFLKDTRLGRVVLAQSQDVDDVADSVTHYLAERIIEREKAIESDYLLNKMSDKAINPKTAALAKRSQSGGSNAIWWFLCGILAGAIGLVLYAWFLPTNF</sequence>
<organism evidence="2 3">
    <name type="scientific">Cohaesibacter marisflavi</name>
    <dbReference type="NCBI Taxonomy" id="655353"/>
    <lineage>
        <taxon>Bacteria</taxon>
        <taxon>Pseudomonadati</taxon>
        <taxon>Pseudomonadota</taxon>
        <taxon>Alphaproteobacteria</taxon>
        <taxon>Hyphomicrobiales</taxon>
        <taxon>Cohaesibacteraceae</taxon>
    </lineage>
</organism>
<dbReference type="Proteomes" id="UP000199236">
    <property type="component" value="Unassembled WGS sequence"/>
</dbReference>
<dbReference type="RefSeq" id="WP_090073123.1">
    <property type="nucleotide sequence ID" value="NZ_FOVR01000006.1"/>
</dbReference>
<dbReference type="AlphaFoldDB" id="A0A1I5HHA2"/>
<keyword evidence="1" id="KW-1133">Transmembrane helix</keyword>
<reference evidence="2 3" key="1">
    <citation type="submission" date="2016-10" db="EMBL/GenBank/DDBJ databases">
        <authorList>
            <person name="de Groot N.N."/>
        </authorList>
    </citation>
    <scope>NUCLEOTIDE SEQUENCE [LARGE SCALE GENOMIC DNA]</scope>
    <source>
        <strain evidence="2 3">CGMCC 1.9157</strain>
    </source>
</reference>
<evidence type="ECO:0000313" key="2">
    <source>
        <dbReference type="EMBL" id="SFO47645.1"/>
    </source>
</evidence>
<protein>
    <submittedName>
        <fullName evidence="2">Uncharacterized protein</fullName>
    </submittedName>
</protein>
<keyword evidence="1" id="KW-0472">Membrane</keyword>
<keyword evidence="3" id="KW-1185">Reference proteome</keyword>
<evidence type="ECO:0000313" key="3">
    <source>
        <dbReference type="Proteomes" id="UP000199236"/>
    </source>
</evidence>
<proteinExistence type="predicted"/>